<dbReference type="Proteomes" id="UP000006860">
    <property type="component" value="Chromosome"/>
</dbReference>
<evidence type="ECO:0000256" key="7">
    <source>
        <dbReference type="ARBA" id="ARBA00023244"/>
    </source>
</evidence>
<dbReference type="SUPFAM" id="SSF53790">
    <property type="entry name" value="Tetrapyrrole methylase"/>
    <property type="match status" value="1"/>
</dbReference>
<keyword evidence="14" id="KW-1185">Reference proteome</keyword>
<evidence type="ECO:0000256" key="6">
    <source>
        <dbReference type="ARBA" id="ARBA00022691"/>
    </source>
</evidence>
<dbReference type="InterPro" id="IPR006366">
    <property type="entry name" value="CobA/CysG_C"/>
</dbReference>
<dbReference type="NCBIfam" id="TIGR01469">
    <property type="entry name" value="cobA_cysG_Cterm"/>
    <property type="match status" value="1"/>
</dbReference>
<gene>
    <name evidence="13" type="ordered locus">Plabr_2083</name>
</gene>
<evidence type="ECO:0000256" key="2">
    <source>
        <dbReference type="ARBA" id="ARBA00012162"/>
    </source>
</evidence>
<dbReference type="GO" id="GO:0019354">
    <property type="term" value="P:siroheme biosynthetic process"/>
    <property type="evidence" value="ECO:0007669"/>
    <property type="project" value="InterPro"/>
</dbReference>
<evidence type="ECO:0000256" key="8">
    <source>
        <dbReference type="ARBA" id="ARBA00025705"/>
    </source>
</evidence>
<keyword evidence="4 10" id="KW-0489">Methyltransferase</keyword>
<comment type="pathway">
    <text evidence="9">Cofactor biosynthesis; adenosylcobalamin biosynthesis; precorrin-2 from uroporphyrinogen III: step 1/1.</text>
</comment>
<dbReference type="InterPro" id="IPR003043">
    <property type="entry name" value="Uropor_MeTrfase_CS"/>
</dbReference>
<dbReference type="Pfam" id="PF02602">
    <property type="entry name" value="HEM4"/>
    <property type="match status" value="1"/>
</dbReference>
<dbReference type="Gene3D" id="3.40.50.10090">
    <property type="match status" value="2"/>
</dbReference>
<dbReference type="RefSeq" id="WP_013628412.1">
    <property type="nucleotide sequence ID" value="NC_015174.1"/>
</dbReference>
<keyword evidence="6" id="KW-0949">S-adenosyl-L-methionine</keyword>
<dbReference type="GO" id="GO:0004851">
    <property type="term" value="F:uroporphyrin-III C-methyltransferase activity"/>
    <property type="evidence" value="ECO:0007669"/>
    <property type="project" value="UniProtKB-EC"/>
</dbReference>
<keyword evidence="13" id="KW-0456">Lyase</keyword>
<comment type="pathway">
    <text evidence="8">Porphyrin-containing compound metabolism; siroheme biosynthesis; precorrin-2 from uroporphyrinogen III: step 1/1.</text>
</comment>
<dbReference type="CDD" id="cd11642">
    <property type="entry name" value="SUMT"/>
    <property type="match status" value="1"/>
</dbReference>
<comment type="similarity">
    <text evidence="1 10">Belongs to the precorrin methyltransferase family.</text>
</comment>
<dbReference type="Pfam" id="PF00590">
    <property type="entry name" value="TP_methylase"/>
    <property type="match status" value="1"/>
</dbReference>
<proteinExistence type="inferred from homology"/>
<dbReference type="InterPro" id="IPR014776">
    <property type="entry name" value="4pyrrole_Mease_sub2"/>
</dbReference>
<feature type="domain" description="Tetrapyrrole biosynthesis uroporphyrinogen III synthase" evidence="12">
    <location>
        <begin position="274"/>
        <end position="498"/>
    </location>
</feature>
<dbReference type="InterPro" id="IPR014777">
    <property type="entry name" value="4pyrrole_Mease_sub1"/>
</dbReference>
<dbReference type="STRING" id="756272.Plabr_2083"/>
<dbReference type="FunFam" id="3.40.1010.10:FF:000001">
    <property type="entry name" value="Siroheme synthase"/>
    <property type="match status" value="1"/>
</dbReference>
<name>F0SJB2_RUBBR</name>
<dbReference type="Gene3D" id="3.30.950.10">
    <property type="entry name" value="Methyltransferase, Cobalt-precorrin-4 Transmethylase, Domain 2"/>
    <property type="match status" value="1"/>
</dbReference>
<dbReference type="AlphaFoldDB" id="F0SJB2"/>
<evidence type="ECO:0000313" key="13">
    <source>
        <dbReference type="EMBL" id="ADY59687.1"/>
    </source>
</evidence>
<dbReference type="EC" id="2.1.1.107" evidence="2"/>
<dbReference type="InterPro" id="IPR050161">
    <property type="entry name" value="Siro_Cobalamin_biosynth"/>
</dbReference>
<dbReference type="GO" id="GO:0032259">
    <property type="term" value="P:methylation"/>
    <property type="evidence" value="ECO:0007669"/>
    <property type="project" value="UniProtKB-KW"/>
</dbReference>
<dbReference type="eggNOG" id="COG0007">
    <property type="taxonomic scope" value="Bacteria"/>
</dbReference>
<dbReference type="EMBL" id="CP002546">
    <property type="protein sequence ID" value="ADY59687.1"/>
    <property type="molecule type" value="Genomic_DNA"/>
</dbReference>
<dbReference type="NCBIfam" id="NF004790">
    <property type="entry name" value="PRK06136.1"/>
    <property type="match status" value="1"/>
</dbReference>
<accession>F0SJB2</accession>
<dbReference type="eggNOG" id="COG1587">
    <property type="taxonomic scope" value="Bacteria"/>
</dbReference>
<dbReference type="Gene3D" id="3.40.1010.10">
    <property type="entry name" value="Cobalt-precorrin-4 Transmethylase, Domain 1"/>
    <property type="match status" value="1"/>
</dbReference>
<evidence type="ECO:0000256" key="3">
    <source>
        <dbReference type="ARBA" id="ARBA00022573"/>
    </source>
</evidence>
<evidence type="ECO:0000256" key="1">
    <source>
        <dbReference type="ARBA" id="ARBA00005879"/>
    </source>
</evidence>
<dbReference type="PANTHER" id="PTHR45790">
    <property type="entry name" value="SIROHEME SYNTHASE-RELATED"/>
    <property type="match status" value="1"/>
</dbReference>
<dbReference type="FunFam" id="3.30.950.10:FF:000001">
    <property type="entry name" value="Siroheme synthase"/>
    <property type="match status" value="1"/>
</dbReference>
<evidence type="ECO:0000256" key="10">
    <source>
        <dbReference type="RuleBase" id="RU003960"/>
    </source>
</evidence>
<dbReference type="InterPro" id="IPR000878">
    <property type="entry name" value="4pyrrol_Mease"/>
</dbReference>
<dbReference type="GO" id="GO:0004852">
    <property type="term" value="F:uroporphyrinogen-III synthase activity"/>
    <property type="evidence" value="ECO:0007669"/>
    <property type="project" value="InterPro"/>
</dbReference>
<dbReference type="InterPro" id="IPR003754">
    <property type="entry name" value="4pyrrol_synth_uPrphyn_synth"/>
</dbReference>
<evidence type="ECO:0000256" key="5">
    <source>
        <dbReference type="ARBA" id="ARBA00022679"/>
    </source>
</evidence>
<protein>
    <recommendedName>
        <fullName evidence="2">uroporphyrinogen-III C-methyltransferase</fullName>
        <ecNumber evidence="2">2.1.1.107</ecNumber>
    </recommendedName>
</protein>
<keyword evidence="7" id="KW-0627">Porphyrin biosynthesis</keyword>
<evidence type="ECO:0000256" key="4">
    <source>
        <dbReference type="ARBA" id="ARBA00022603"/>
    </source>
</evidence>
<dbReference type="CDD" id="cd06578">
    <property type="entry name" value="HemD"/>
    <property type="match status" value="1"/>
</dbReference>
<keyword evidence="3" id="KW-0169">Cobalamin biosynthesis</keyword>
<dbReference type="GO" id="GO:0009236">
    <property type="term" value="P:cobalamin biosynthetic process"/>
    <property type="evidence" value="ECO:0007669"/>
    <property type="project" value="UniProtKB-KW"/>
</dbReference>
<keyword evidence="5 10" id="KW-0808">Transferase</keyword>
<dbReference type="KEGG" id="pbs:Plabr_2083"/>
<reference evidence="14" key="1">
    <citation type="submission" date="2011-02" db="EMBL/GenBank/DDBJ databases">
        <title>The complete genome of Planctomyces brasiliensis DSM 5305.</title>
        <authorList>
            <person name="Lucas S."/>
            <person name="Copeland A."/>
            <person name="Lapidus A."/>
            <person name="Bruce D."/>
            <person name="Goodwin L."/>
            <person name="Pitluck S."/>
            <person name="Kyrpides N."/>
            <person name="Mavromatis K."/>
            <person name="Pagani I."/>
            <person name="Ivanova N."/>
            <person name="Ovchinnikova G."/>
            <person name="Lu M."/>
            <person name="Detter J.C."/>
            <person name="Han C."/>
            <person name="Land M."/>
            <person name="Hauser L."/>
            <person name="Markowitz V."/>
            <person name="Cheng J.-F."/>
            <person name="Hugenholtz P."/>
            <person name="Woyke T."/>
            <person name="Wu D."/>
            <person name="Tindall B."/>
            <person name="Pomrenke H.G."/>
            <person name="Brambilla E."/>
            <person name="Klenk H.-P."/>
            <person name="Eisen J.A."/>
        </authorList>
    </citation>
    <scope>NUCLEOTIDE SEQUENCE [LARGE SCALE GENOMIC DNA]</scope>
    <source>
        <strain evidence="14">ATCC 49424 / DSM 5305 / JCM 21570 / NBRC 103401 / IFAM 1448</strain>
    </source>
</reference>
<organism evidence="13 14">
    <name type="scientific">Rubinisphaera brasiliensis (strain ATCC 49424 / DSM 5305 / JCM 21570 / IAM 15109 / NBRC 103401 / IFAM 1448)</name>
    <name type="common">Planctomyces brasiliensis</name>
    <dbReference type="NCBI Taxonomy" id="756272"/>
    <lineage>
        <taxon>Bacteria</taxon>
        <taxon>Pseudomonadati</taxon>
        <taxon>Planctomycetota</taxon>
        <taxon>Planctomycetia</taxon>
        <taxon>Planctomycetales</taxon>
        <taxon>Planctomycetaceae</taxon>
        <taxon>Rubinisphaera</taxon>
    </lineage>
</organism>
<dbReference type="HOGENOM" id="CLU_011276_6_0_0"/>
<evidence type="ECO:0000313" key="14">
    <source>
        <dbReference type="Proteomes" id="UP000006860"/>
    </source>
</evidence>
<evidence type="ECO:0000259" key="12">
    <source>
        <dbReference type="Pfam" id="PF02602"/>
    </source>
</evidence>
<evidence type="ECO:0000259" key="11">
    <source>
        <dbReference type="Pfam" id="PF00590"/>
    </source>
</evidence>
<dbReference type="PANTHER" id="PTHR45790:SF3">
    <property type="entry name" value="S-ADENOSYL-L-METHIONINE-DEPENDENT UROPORPHYRINOGEN III METHYLTRANSFERASE, CHLOROPLASTIC"/>
    <property type="match status" value="1"/>
</dbReference>
<dbReference type="SUPFAM" id="SSF69618">
    <property type="entry name" value="HemD-like"/>
    <property type="match status" value="1"/>
</dbReference>
<dbReference type="InterPro" id="IPR036108">
    <property type="entry name" value="4pyrrol_syn_uPrphyn_synt_sf"/>
</dbReference>
<sequence>MANQKRGKVYLVGGGPGDPGLISWKGVRCLREADFILYDGLVNPLILRHTRAQAERTARADQSGQRTLQQEEINQRLIDEAMLGKTVVRLKGGDPYIFGRGSEEAAALADAGIEYEVVPGITAATAAAEYAGFSLTHRDHASAVCLITGHEDPTKSESALDYEVLAKFPGTLVFYMGLHRIDQITESLVAAGMSPSTPAAVITRASTPAQRVVTDTVTGIAERVKQEKLRPPSLIVVGDCVSLRKRLAWFEDRPLFGLSIGITRPAAQAEPQIERIVELGGQPVVMPVIDIVPPTDWAETDQILSRLDEFEWIVFTSANGVHSFLGRLWEYGLDTRAIHCKLACIGSATAEALHSYHLRADLVPEDFCSEGLAAALIQRKPQGPVLWARANRGRDVLPKRLAAAGISLETVVVYHHVDQTEFDERASYLLDRGEVHWIGLSSPAIATQLANMLTEDQKQTLGTTMKLAAISPITAAAAKEAGLPVHATAKEFTWDGILQAIQSHVQQHA</sequence>
<dbReference type="InterPro" id="IPR035996">
    <property type="entry name" value="4pyrrol_Methylase_sf"/>
</dbReference>
<dbReference type="OrthoDB" id="9815856at2"/>
<feature type="domain" description="Tetrapyrrole methylase" evidence="11">
    <location>
        <begin position="8"/>
        <end position="218"/>
    </location>
</feature>
<dbReference type="PROSITE" id="PS00840">
    <property type="entry name" value="SUMT_2"/>
    <property type="match status" value="1"/>
</dbReference>
<evidence type="ECO:0000256" key="9">
    <source>
        <dbReference type="ARBA" id="ARBA00060548"/>
    </source>
</evidence>